<dbReference type="EMBL" id="CP032548">
    <property type="protein sequence ID" value="AZJ34971.1"/>
    <property type="molecule type" value="Genomic_DNA"/>
</dbReference>
<dbReference type="Pfam" id="PF01541">
    <property type="entry name" value="GIY-YIG"/>
    <property type="match status" value="1"/>
</dbReference>
<dbReference type="PANTHER" id="PTHR34477">
    <property type="entry name" value="UPF0213 PROTEIN YHBQ"/>
    <property type="match status" value="1"/>
</dbReference>
<dbReference type="InterPro" id="IPR035901">
    <property type="entry name" value="GIY-YIG_endonuc_sf"/>
</dbReference>
<name>A0A3S8R5D4_9FLAO</name>
<dbReference type="SUPFAM" id="SSF82771">
    <property type="entry name" value="GIY-YIG endonuclease"/>
    <property type="match status" value="1"/>
</dbReference>
<comment type="similarity">
    <text evidence="1">Belongs to the UPF0213 family.</text>
</comment>
<dbReference type="CDD" id="cd10456">
    <property type="entry name" value="GIY-YIG_UPF0213"/>
    <property type="match status" value="1"/>
</dbReference>
<proteinExistence type="inferred from homology"/>
<dbReference type="AlphaFoldDB" id="A0A3S8R5D4"/>
<dbReference type="InterPro" id="IPR000305">
    <property type="entry name" value="GIY-YIG_endonuc"/>
</dbReference>
<feature type="domain" description="GIY-YIG" evidence="2">
    <location>
        <begin position="2"/>
        <end position="77"/>
    </location>
</feature>
<keyword evidence="4" id="KW-1185">Reference proteome</keyword>
<evidence type="ECO:0000313" key="4">
    <source>
        <dbReference type="Proteomes" id="UP000274593"/>
    </source>
</evidence>
<reference evidence="3 4" key="1">
    <citation type="submission" date="2018-09" db="EMBL/GenBank/DDBJ databases">
        <title>Insights into the microbiota of Asian seabass (Lates calcarifer) with tenacibaculosis symptoms and description of sp. nov. Tenacibaculum singaporense.</title>
        <authorList>
            <person name="Miyake S."/>
            <person name="Soh M."/>
            <person name="Azman M.N."/>
            <person name="Ngoh S.Y."/>
            <person name="Orban L."/>
        </authorList>
    </citation>
    <scope>NUCLEOTIDE SEQUENCE [LARGE SCALE GENOMIC DNA]</scope>
    <source>
        <strain evidence="3 4">DSM 106434</strain>
    </source>
</reference>
<dbReference type="InterPro" id="IPR050190">
    <property type="entry name" value="UPF0213_domain"/>
</dbReference>
<sequence>MPKGFVYILECSDGSFYTGSTINLERRLSEHQNGEGARHTQKRLPLSLVYVEEFQQIHQAFYREKQIQGWSRAKKIALIDNNYEILPKLSECQNESHYRIQKRRGLV</sequence>
<evidence type="ECO:0000259" key="2">
    <source>
        <dbReference type="PROSITE" id="PS50164"/>
    </source>
</evidence>
<organism evidence="3 4">
    <name type="scientific">Tenacibaculum singaporense</name>
    <dbReference type="NCBI Taxonomy" id="2358479"/>
    <lineage>
        <taxon>Bacteria</taxon>
        <taxon>Pseudomonadati</taxon>
        <taxon>Bacteroidota</taxon>
        <taxon>Flavobacteriia</taxon>
        <taxon>Flavobacteriales</taxon>
        <taxon>Flavobacteriaceae</taxon>
        <taxon>Tenacibaculum</taxon>
    </lineage>
</organism>
<dbReference type="Gene3D" id="3.40.1440.10">
    <property type="entry name" value="GIY-YIG endonuclease"/>
    <property type="match status" value="1"/>
</dbReference>
<accession>A0A3S8R5D4</accession>
<dbReference type="PANTHER" id="PTHR34477:SF1">
    <property type="entry name" value="UPF0213 PROTEIN YHBQ"/>
    <property type="match status" value="1"/>
</dbReference>
<dbReference type="SMART" id="SM00465">
    <property type="entry name" value="GIYc"/>
    <property type="match status" value="1"/>
</dbReference>
<dbReference type="PROSITE" id="PS50164">
    <property type="entry name" value="GIY_YIG"/>
    <property type="match status" value="1"/>
</dbReference>
<dbReference type="KEGG" id="tsig:D6T69_05295"/>
<evidence type="ECO:0000256" key="1">
    <source>
        <dbReference type="ARBA" id="ARBA00007435"/>
    </source>
</evidence>
<dbReference type="RefSeq" id="WP_125066779.1">
    <property type="nucleotide sequence ID" value="NZ_CP032548.1"/>
</dbReference>
<gene>
    <name evidence="3" type="ORF">D6T69_05295</name>
</gene>
<dbReference type="Proteomes" id="UP000274593">
    <property type="component" value="Chromosome"/>
</dbReference>
<evidence type="ECO:0000313" key="3">
    <source>
        <dbReference type="EMBL" id="AZJ34971.1"/>
    </source>
</evidence>
<protein>
    <submittedName>
        <fullName evidence="3">GIY-YIG nuclease family protein</fullName>
    </submittedName>
</protein>